<keyword evidence="2" id="KW-1134">Transmembrane beta strand</keyword>
<dbReference type="PANTHER" id="PTHR30203:SF32">
    <property type="entry name" value="CATION EFFLUX SYSTEM PROTEIN CUSC"/>
    <property type="match status" value="1"/>
</dbReference>
<dbReference type="PROSITE" id="PS51257">
    <property type="entry name" value="PROKAR_LIPOPROTEIN"/>
    <property type="match status" value="1"/>
</dbReference>
<comment type="similarity">
    <text evidence="1 2">Belongs to the outer membrane factor (OMF) (TC 1.B.17) family.</text>
</comment>
<comment type="subcellular location">
    <subcellularLocation>
        <location evidence="2">Cell membrane</location>
        <topology evidence="2">Lipid-anchor</topology>
    </subcellularLocation>
</comment>
<evidence type="ECO:0000313" key="4">
    <source>
        <dbReference type="Proteomes" id="UP000477651"/>
    </source>
</evidence>
<dbReference type="GO" id="GO:0015562">
    <property type="term" value="F:efflux transmembrane transporter activity"/>
    <property type="evidence" value="ECO:0007669"/>
    <property type="project" value="InterPro"/>
</dbReference>
<dbReference type="GO" id="GO:0005886">
    <property type="term" value="C:plasma membrane"/>
    <property type="evidence" value="ECO:0007669"/>
    <property type="project" value="UniProtKB-SubCell"/>
</dbReference>
<gene>
    <name evidence="3" type="ORF">F9B74_02050</name>
</gene>
<organism evidence="3 4">
    <name type="scientific">Pelistega ratti</name>
    <dbReference type="NCBI Taxonomy" id="2652177"/>
    <lineage>
        <taxon>Bacteria</taxon>
        <taxon>Pseudomonadati</taxon>
        <taxon>Pseudomonadota</taxon>
        <taxon>Betaproteobacteria</taxon>
        <taxon>Burkholderiales</taxon>
        <taxon>Alcaligenaceae</taxon>
        <taxon>Pelistega</taxon>
    </lineage>
</organism>
<feature type="chain" id="PRO_5027144353" evidence="2">
    <location>
        <begin position="18"/>
        <end position="470"/>
    </location>
</feature>
<sequence>MKKVTRLSLLSTTILLAACNLAPKYEQPQSPVGDMYKHIAPVGETAADLGWQTFFVDPRLKALIEVGLKNNRDLIIATKNVEAARAQYSIARSNLFPTIGLSGSQTAQELPADMNVSGTREISRSYRAGVGITSYELDFFGRIRNQKEAALETYFATEQAQRAAHINLVANIAEAYFTLRASEEMEQLMLSTVDAYEKTYALTNARFKAGTASLLDAQQARATADSVKASLADTQRSKQQAVNALVLLLGQELPADLPAAMPFGRDVIVNNIPVGLPSDLLTRRPDIMQAEHNLKAANANIGAARAAFFPSISLTGLLGVASLDLDNLFKSGRDMWSFTPSVSMPIFTAGSLKGSLDVAKIQKDIQIATYEKAIQTAFYEVDNALIGVQTYQQQLNALRSQTESADRALKLATLRYTSGIDSFLQVQSAQVTLLTAKQSFLTAGLASLQNKVTLYKALGGGWYATDMVKK</sequence>
<evidence type="ECO:0000256" key="1">
    <source>
        <dbReference type="ARBA" id="ARBA00007613"/>
    </source>
</evidence>
<accession>A0A6L9Y3W0</accession>
<comment type="caution">
    <text evidence="3">The sequence shown here is derived from an EMBL/GenBank/DDBJ whole genome shotgun (WGS) entry which is preliminary data.</text>
</comment>
<feature type="signal peptide" evidence="2">
    <location>
        <begin position="1"/>
        <end position="17"/>
    </location>
</feature>
<dbReference type="InterPro" id="IPR003423">
    <property type="entry name" value="OMP_efflux"/>
</dbReference>
<name>A0A6L9Y3W0_9BURK</name>
<dbReference type="InterPro" id="IPR010131">
    <property type="entry name" value="MdtP/NodT-like"/>
</dbReference>
<dbReference type="Gene3D" id="2.20.200.10">
    <property type="entry name" value="Outer membrane efflux proteins (OEP)"/>
    <property type="match status" value="1"/>
</dbReference>
<keyword evidence="4" id="KW-1185">Reference proteome</keyword>
<reference evidence="3 4" key="1">
    <citation type="submission" date="2020-02" db="EMBL/GenBank/DDBJ databases">
        <title>Pelistega sp. NLN82 were isolated from wild rodents of the Hainan Island.</title>
        <authorList>
            <person name="Niu N."/>
            <person name="Zhou J."/>
        </authorList>
    </citation>
    <scope>NUCLEOTIDE SEQUENCE [LARGE SCALE GENOMIC DNA]</scope>
    <source>
        <strain evidence="3 4">NLN82</strain>
    </source>
</reference>
<dbReference type="Pfam" id="PF02321">
    <property type="entry name" value="OEP"/>
    <property type="match status" value="2"/>
</dbReference>
<protein>
    <submittedName>
        <fullName evidence="3">Efflux transporter outer membrane subunit</fullName>
    </submittedName>
</protein>
<evidence type="ECO:0000256" key="2">
    <source>
        <dbReference type="RuleBase" id="RU362097"/>
    </source>
</evidence>
<proteinExistence type="inferred from homology"/>
<dbReference type="EMBL" id="JAAGYR010000003">
    <property type="protein sequence ID" value="NEN75109.1"/>
    <property type="molecule type" value="Genomic_DNA"/>
</dbReference>
<dbReference type="SUPFAM" id="SSF56954">
    <property type="entry name" value="Outer membrane efflux proteins (OEP)"/>
    <property type="match status" value="1"/>
</dbReference>
<keyword evidence="2" id="KW-0812">Transmembrane</keyword>
<dbReference type="Proteomes" id="UP000477651">
    <property type="component" value="Unassembled WGS sequence"/>
</dbReference>
<keyword evidence="2" id="KW-0449">Lipoprotein</keyword>
<dbReference type="AlphaFoldDB" id="A0A6L9Y3W0"/>
<dbReference type="RefSeq" id="WP_163763859.1">
    <property type="nucleotide sequence ID" value="NZ_JAAGYR010000003.1"/>
</dbReference>
<keyword evidence="2" id="KW-0472">Membrane</keyword>
<keyword evidence="2" id="KW-0564">Palmitate</keyword>
<keyword evidence="2" id="KW-0732">Signal</keyword>
<dbReference type="PANTHER" id="PTHR30203">
    <property type="entry name" value="OUTER MEMBRANE CATION EFFLUX PROTEIN"/>
    <property type="match status" value="1"/>
</dbReference>
<dbReference type="NCBIfam" id="TIGR01845">
    <property type="entry name" value="outer_NodT"/>
    <property type="match status" value="1"/>
</dbReference>
<evidence type="ECO:0000313" key="3">
    <source>
        <dbReference type="EMBL" id="NEN75109.1"/>
    </source>
</evidence>
<dbReference type="Gene3D" id="1.20.1600.10">
    <property type="entry name" value="Outer membrane efflux proteins (OEP)"/>
    <property type="match status" value="1"/>
</dbReference>